<keyword evidence="2" id="KW-1185">Reference proteome</keyword>
<sequence length="53" mass="6307">MLPETQYESRPDNGVVFAGNCSREWMKPDEDLVQRVKKAVKMEEDPKWYYLAQ</sequence>
<dbReference type="EMBL" id="BFAD01000015">
    <property type="protein sequence ID" value="GBE89141.1"/>
    <property type="molecule type" value="Genomic_DNA"/>
</dbReference>
<dbReference type="RefSeq" id="XP_027620054.1">
    <property type="nucleotide sequence ID" value="XM_027764253.1"/>
</dbReference>
<dbReference type="InParanoid" id="A0A401H415"/>
<dbReference type="GeneID" id="38786058"/>
<protein>
    <submittedName>
        <fullName evidence="1">Uncharacterized protein</fullName>
    </submittedName>
</protein>
<evidence type="ECO:0000313" key="1">
    <source>
        <dbReference type="EMBL" id="GBE89141.1"/>
    </source>
</evidence>
<organism evidence="1 2">
    <name type="scientific">Sparassis crispa</name>
    <dbReference type="NCBI Taxonomy" id="139825"/>
    <lineage>
        <taxon>Eukaryota</taxon>
        <taxon>Fungi</taxon>
        <taxon>Dikarya</taxon>
        <taxon>Basidiomycota</taxon>
        <taxon>Agaricomycotina</taxon>
        <taxon>Agaricomycetes</taxon>
        <taxon>Polyporales</taxon>
        <taxon>Sparassidaceae</taxon>
        <taxon>Sparassis</taxon>
    </lineage>
</organism>
<evidence type="ECO:0000313" key="2">
    <source>
        <dbReference type="Proteomes" id="UP000287166"/>
    </source>
</evidence>
<reference evidence="1 2" key="1">
    <citation type="journal article" date="2018" name="Sci. Rep.">
        <title>Genome sequence of the cauliflower mushroom Sparassis crispa (Hanabiratake) and its association with beneficial usage.</title>
        <authorList>
            <person name="Kiyama R."/>
            <person name="Furutani Y."/>
            <person name="Kawaguchi K."/>
            <person name="Nakanishi T."/>
        </authorList>
    </citation>
    <scope>NUCLEOTIDE SEQUENCE [LARGE SCALE GENOMIC DNA]</scope>
</reference>
<dbReference type="Proteomes" id="UP000287166">
    <property type="component" value="Unassembled WGS sequence"/>
</dbReference>
<dbReference type="AlphaFoldDB" id="A0A401H415"/>
<accession>A0A401H415</accession>
<comment type="caution">
    <text evidence="1">The sequence shown here is derived from an EMBL/GenBank/DDBJ whole genome shotgun (WGS) entry which is preliminary data.</text>
</comment>
<proteinExistence type="predicted"/>
<name>A0A401H415_9APHY</name>
<gene>
    <name evidence="1" type="ORF">SCP_1501470</name>
</gene>